<name>A0ACC1HTV5_9FUNG</name>
<evidence type="ECO:0000313" key="2">
    <source>
        <dbReference type="Proteomes" id="UP001145114"/>
    </source>
</evidence>
<evidence type="ECO:0000313" key="1">
    <source>
        <dbReference type="EMBL" id="KAJ1679993.1"/>
    </source>
</evidence>
<dbReference type="EMBL" id="JAMZIH010000084">
    <property type="protein sequence ID" value="KAJ1679993.1"/>
    <property type="molecule type" value="Genomic_DNA"/>
</dbReference>
<sequence length="162" mass="17984">MSQLSKVVFVTGNANKLKEVRAILSRLIEVESRDIDQDTCLGFNAMHGLPGPYIKWFLKELKPEGLYKMLDGFSDKSGYALCTFAYCAGPGHDPILFEGKTPGTIVAPRGPQNFGWDPVFQPDGHNQTYAEMEPVLKNTISHRYKALAVFKEFLGKSGLAQN</sequence>
<keyword evidence="2" id="KW-1185">Reference proteome</keyword>
<gene>
    <name evidence="1" type="primary">HAM1</name>
    <name evidence="1" type="ORF">EV182_000902</name>
</gene>
<reference evidence="1" key="1">
    <citation type="submission" date="2022-06" db="EMBL/GenBank/DDBJ databases">
        <title>Phylogenomic reconstructions and comparative analyses of Kickxellomycotina fungi.</title>
        <authorList>
            <person name="Reynolds N.K."/>
            <person name="Stajich J.E."/>
            <person name="Barry K."/>
            <person name="Grigoriev I.V."/>
            <person name="Crous P."/>
            <person name="Smith M.E."/>
        </authorList>
    </citation>
    <scope>NUCLEOTIDE SEQUENCE</scope>
    <source>
        <strain evidence="1">RSA 2271</strain>
    </source>
</reference>
<comment type="caution">
    <text evidence="1">The sequence shown here is derived from an EMBL/GenBank/DDBJ whole genome shotgun (WGS) entry which is preliminary data.</text>
</comment>
<dbReference type="Proteomes" id="UP001145114">
    <property type="component" value="Unassembled WGS sequence"/>
</dbReference>
<accession>A0ACC1HTV5</accession>
<organism evidence="1 2">
    <name type="scientific">Spiromyces aspiralis</name>
    <dbReference type="NCBI Taxonomy" id="68401"/>
    <lineage>
        <taxon>Eukaryota</taxon>
        <taxon>Fungi</taxon>
        <taxon>Fungi incertae sedis</taxon>
        <taxon>Zoopagomycota</taxon>
        <taxon>Kickxellomycotina</taxon>
        <taxon>Kickxellomycetes</taxon>
        <taxon>Kickxellales</taxon>
        <taxon>Kickxellaceae</taxon>
        <taxon>Spiromyces</taxon>
    </lineage>
</organism>
<proteinExistence type="predicted"/>
<protein>
    <submittedName>
        <fullName evidence="1">Nucleoside triphosphate pyrophosphohydrolase ham1</fullName>
        <ecNumber evidence="1">2.7.4.3</ecNumber>
    </submittedName>
</protein>
<keyword evidence="1" id="KW-0808">Transferase</keyword>
<dbReference type="EC" id="2.7.4.3" evidence="1"/>